<evidence type="ECO:0000313" key="3">
    <source>
        <dbReference type="Proteomes" id="UP000239504"/>
    </source>
</evidence>
<protein>
    <recommendedName>
        <fullName evidence="4">DUF3775 domain-containing protein</fullName>
    </recommendedName>
</protein>
<dbReference type="OrthoDB" id="5641374at2"/>
<dbReference type="Proteomes" id="UP000239504">
    <property type="component" value="Unassembled WGS sequence"/>
</dbReference>
<dbReference type="RefSeq" id="WP_104828091.1">
    <property type="nucleotide sequence ID" value="NZ_PJCH01000001.1"/>
</dbReference>
<dbReference type="AlphaFoldDB" id="A0A2S7KAB4"/>
<dbReference type="InterPro" id="IPR022254">
    <property type="entry name" value="DUF3775"/>
</dbReference>
<evidence type="ECO:0000313" key="2">
    <source>
        <dbReference type="EMBL" id="PQA89389.1"/>
    </source>
</evidence>
<comment type="caution">
    <text evidence="2">The sequence shown here is derived from an EMBL/GenBank/DDBJ whole genome shotgun (WGS) entry which is preliminary data.</text>
</comment>
<dbReference type="EMBL" id="PJCH01000001">
    <property type="protein sequence ID" value="PQA89389.1"/>
    <property type="molecule type" value="Genomic_DNA"/>
</dbReference>
<accession>A0A2S7KAB4</accession>
<keyword evidence="3" id="KW-1185">Reference proteome</keyword>
<name>A0A2S7KAB4_9PROT</name>
<evidence type="ECO:0008006" key="4">
    <source>
        <dbReference type="Google" id="ProtNLM"/>
    </source>
</evidence>
<proteinExistence type="predicted"/>
<evidence type="ECO:0000256" key="1">
    <source>
        <dbReference type="SAM" id="MobiDB-lite"/>
    </source>
</evidence>
<feature type="region of interest" description="Disordered" evidence="1">
    <location>
        <begin position="32"/>
        <end position="64"/>
    </location>
</feature>
<organism evidence="2 3">
    <name type="scientific">Hyphococcus luteus</name>
    <dbReference type="NCBI Taxonomy" id="2058213"/>
    <lineage>
        <taxon>Bacteria</taxon>
        <taxon>Pseudomonadati</taxon>
        <taxon>Pseudomonadota</taxon>
        <taxon>Alphaproteobacteria</taxon>
        <taxon>Parvularculales</taxon>
        <taxon>Parvularculaceae</taxon>
        <taxon>Hyphococcus</taxon>
    </lineage>
</organism>
<sequence length="144" mass="16155">MGDNAASKTVDLTINLEKAFYILMKAREFDEKTEASGMEEGSNPSDDKDVAILEDSPGDATQEELTSALEALNEDEKLDIIALTWIGRGDFTIGEWATVRKRAAEMTDKHIPLYLLETPLFSDYLEEGLSQAGFDLDEFEREHF</sequence>
<reference evidence="2 3" key="1">
    <citation type="submission" date="2017-12" db="EMBL/GenBank/DDBJ databases">
        <authorList>
            <person name="Hurst M.R.H."/>
        </authorList>
    </citation>
    <scope>NUCLEOTIDE SEQUENCE [LARGE SCALE GENOMIC DNA]</scope>
    <source>
        <strain evidence="2 3">SY-3-19</strain>
    </source>
</reference>
<dbReference type="Pfam" id="PF12616">
    <property type="entry name" value="DUF3775"/>
    <property type="match status" value="1"/>
</dbReference>
<gene>
    <name evidence="2" type="ORF">CW354_00490</name>
</gene>